<feature type="region of interest" description="Disordered" evidence="1">
    <location>
        <begin position="229"/>
        <end position="282"/>
    </location>
</feature>
<evidence type="ECO:0000256" key="1">
    <source>
        <dbReference type="SAM" id="MobiDB-lite"/>
    </source>
</evidence>
<protein>
    <submittedName>
        <fullName evidence="2">Uncharacterized protein</fullName>
    </submittedName>
</protein>
<feature type="compositionally biased region" description="Polar residues" evidence="1">
    <location>
        <begin position="98"/>
        <end position="115"/>
    </location>
</feature>
<dbReference type="Proteomes" id="UP000799118">
    <property type="component" value="Unassembled WGS sequence"/>
</dbReference>
<feature type="region of interest" description="Disordered" evidence="1">
    <location>
        <begin position="1"/>
        <end position="122"/>
    </location>
</feature>
<dbReference type="OrthoDB" id="3019393at2759"/>
<reference evidence="2" key="1">
    <citation type="journal article" date="2019" name="Environ. Microbiol.">
        <title>Fungal ecological strategies reflected in gene transcription - a case study of two litter decomposers.</title>
        <authorList>
            <person name="Barbi F."/>
            <person name="Kohler A."/>
            <person name="Barry K."/>
            <person name="Baskaran P."/>
            <person name="Daum C."/>
            <person name="Fauchery L."/>
            <person name="Ihrmark K."/>
            <person name="Kuo A."/>
            <person name="LaButti K."/>
            <person name="Lipzen A."/>
            <person name="Morin E."/>
            <person name="Grigoriev I.V."/>
            <person name="Henrissat B."/>
            <person name="Lindahl B."/>
            <person name="Martin F."/>
        </authorList>
    </citation>
    <scope>NUCLEOTIDE SEQUENCE</scope>
    <source>
        <strain evidence="2">JB14</strain>
    </source>
</reference>
<proteinExistence type="predicted"/>
<organism evidence="2 3">
    <name type="scientific">Gymnopus androsaceus JB14</name>
    <dbReference type="NCBI Taxonomy" id="1447944"/>
    <lineage>
        <taxon>Eukaryota</taxon>
        <taxon>Fungi</taxon>
        <taxon>Dikarya</taxon>
        <taxon>Basidiomycota</taxon>
        <taxon>Agaricomycotina</taxon>
        <taxon>Agaricomycetes</taxon>
        <taxon>Agaricomycetidae</taxon>
        <taxon>Agaricales</taxon>
        <taxon>Marasmiineae</taxon>
        <taxon>Omphalotaceae</taxon>
        <taxon>Gymnopus</taxon>
    </lineage>
</organism>
<gene>
    <name evidence="2" type="ORF">BT96DRAFT_987048</name>
</gene>
<feature type="compositionally biased region" description="Polar residues" evidence="1">
    <location>
        <begin position="270"/>
        <end position="279"/>
    </location>
</feature>
<keyword evidence="3" id="KW-1185">Reference proteome</keyword>
<evidence type="ECO:0000313" key="3">
    <source>
        <dbReference type="Proteomes" id="UP000799118"/>
    </source>
</evidence>
<feature type="compositionally biased region" description="Acidic residues" evidence="1">
    <location>
        <begin position="229"/>
        <end position="251"/>
    </location>
</feature>
<dbReference type="AlphaFoldDB" id="A0A6A4IE66"/>
<name>A0A6A4IE66_9AGAR</name>
<sequence>MVQTRAQFKLAAAAASATRTPNVTPAPPLPISPLAERRPAAARNTRKRTSSTSRAQHSGTIQTPARRASRPGRNSKNIASSSKVKTPTRPATPVFTEGESSLDSIDQPKTPTPVQQPAVGSSASSVASLSARGTDIDDTEPTAWVRFGNDLRHESVLPAELAAQIQTQQQASIIRRAENAYNKHTKEMMRNHNLTYQWYDRMMTEGLQNGEGPGATAAVMGRALKTVAEDDVMTDVDSDEESRDSDMEDGETSTTSTRREETDMEEDTSYEGSRSSVGTLDSALPMWERKQWQPCAPGVRYSLYSTPTMILPSDD</sequence>
<accession>A0A6A4IE66</accession>
<feature type="compositionally biased region" description="Polar residues" evidence="1">
    <location>
        <begin position="72"/>
        <end position="85"/>
    </location>
</feature>
<dbReference type="EMBL" id="ML769398">
    <property type="protein sequence ID" value="KAE9407104.1"/>
    <property type="molecule type" value="Genomic_DNA"/>
</dbReference>
<evidence type="ECO:0000313" key="2">
    <source>
        <dbReference type="EMBL" id="KAE9407104.1"/>
    </source>
</evidence>